<dbReference type="SUPFAM" id="SSF57756">
    <property type="entry name" value="Retrovirus zinc finger-like domains"/>
    <property type="match status" value="1"/>
</dbReference>
<dbReference type="InterPro" id="IPR005162">
    <property type="entry name" value="Retrotrans_gag_dom"/>
</dbReference>
<sequence length="316" mass="35775">QNVPALTDPKATQEWKARVESAIYNSETQLGELSSEIKEISRRLDKASITASATLAGPVSQPAPVPHTHPPERYDGDPTSCRTFLTQCEIQLSLHSSSFSCEKAKVAYVISLLKGRAAQWATAEWSRGSEICSSYQSFSAELSRVFDPVKPRQDAAHQLSRLRQGKDSVNDYAIRFRTLAADSQWNNYALFDMFYQGLSEQVKDELAARELPQGVNNLIALASRIDRRIQERREERARRPVSHSFFQSRPSPSRTSPLVRHAVEEEPMQLGRTSLSREERERRLNEGLCFYCGSPDHQIHGCPVKDKAPHARRRRV</sequence>
<dbReference type="InterPro" id="IPR032567">
    <property type="entry name" value="RTL1-rel"/>
</dbReference>
<accession>A0A3P9HNI4</accession>
<evidence type="ECO:0000313" key="3">
    <source>
        <dbReference type="Ensembl" id="ENSORLP00015009366.1"/>
    </source>
</evidence>
<evidence type="ECO:0000256" key="1">
    <source>
        <dbReference type="SAM" id="MobiDB-lite"/>
    </source>
</evidence>
<reference evidence="3" key="4">
    <citation type="submission" date="2025-09" db="UniProtKB">
        <authorList>
            <consortium name="Ensembl"/>
        </authorList>
    </citation>
    <scope>IDENTIFICATION</scope>
    <source>
        <strain evidence="3">HSOK</strain>
    </source>
</reference>
<reference key="1">
    <citation type="journal article" date="2007" name="Nature">
        <title>The medaka draft genome and insights into vertebrate genome evolution.</title>
        <authorList>
            <person name="Kasahara M."/>
            <person name="Naruse K."/>
            <person name="Sasaki S."/>
            <person name="Nakatani Y."/>
            <person name="Qu W."/>
            <person name="Ahsan B."/>
            <person name="Yamada T."/>
            <person name="Nagayasu Y."/>
            <person name="Doi K."/>
            <person name="Kasai Y."/>
            <person name="Jindo T."/>
            <person name="Kobayashi D."/>
            <person name="Shimada A."/>
            <person name="Toyoda A."/>
            <person name="Kuroki Y."/>
            <person name="Fujiyama A."/>
            <person name="Sasaki T."/>
            <person name="Shimizu A."/>
            <person name="Asakawa S."/>
            <person name="Shimizu N."/>
            <person name="Hashimoto S."/>
            <person name="Yang J."/>
            <person name="Lee Y."/>
            <person name="Matsushima K."/>
            <person name="Sugano S."/>
            <person name="Sakaizumi M."/>
            <person name="Narita T."/>
            <person name="Ohishi K."/>
            <person name="Haga S."/>
            <person name="Ohta F."/>
            <person name="Nomoto H."/>
            <person name="Nogata K."/>
            <person name="Morishita T."/>
            <person name="Endo T."/>
            <person name="Shin-I T."/>
            <person name="Takeda H."/>
            <person name="Morishita S."/>
            <person name="Kohara Y."/>
        </authorList>
    </citation>
    <scope>NUCLEOTIDE SEQUENCE [LARGE SCALE GENOMIC DNA]</scope>
    <source>
        <strain>Hd-rR</strain>
    </source>
</reference>
<dbReference type="GO" id="GO:0008270">
    <property type="term" value="F:zinc ion binding"/>
    <property type="evidence" value="ECO:0007669"/>
    <property type="project" value="InterPro"/>
</dbReference>
<dbReference type="Pfam" id="PF03732">
    <property type="entry name" value="Retrotrans_gag"/>
    <property type="match status" value="1"/>
</dbReference>
<dbReference type="InterPro" id="IPR036875">
    <property type="entry name" value="Znf_CCHC_sf"/>
</dbReference>
<reference evidence="3 4" key="2">
    <citation type="submission" date="2017-04" db="EMBL/GenBank/DDBJ databases">
        <title>CpG methylation of centromeres and impact of large insertions on vertebrate speciation.</title>
        <authorList>
            <person name="Ichikawa K."/>
            <person name="Yoshimura J."/>
            <person name="Morishita S."/>
        </authorList>
    </citation>
    <scope>NUCLEOTIDE SEQUENCE</scope>
    <source>
        <strain evidence="3 4">HSOK</strain>
    </source>
</reference>
<reference evidence="3" key="3">
    <citation type="submission" date="2025-08" db="UniProtKB">
        <authorList>
            <consortium name="Ensembl"/>
        </authorList>
    </citation>
    <scope>IDENTIFICATION</scope>
    <source>
        <strain evidence="3">HSOK</strain>
    </source>
</reference>
<protein>
    <recommendedName>
        <fullName evidence="2">Retrotransposon gag domain-containing protein</fullName>
    </recommendedName>
</protein>
<dbReference type="PANTHER" id="PTHR15503:SF36">
    <property type="entry name" value="RETROTRANSPOSON GAG-LIKE PROTEIN 5"/>
    <property type="match status" value="1"/>
</dbReference>
<evidence type="ECO:0000259" key="2">
    <source>
        <dbReference type="Pfam" id="PF03732"/>
    </source>
</evidence>
<dbReference type="AlphaFoldDB" id="A0A3P9HNI4"/>
<name>A0A3P9HNI4_ORYLA</name>
<dbReference type="PANTHER" id="PTHR15503">
    <property type="entry name" value="LDOC1 RELATED"/>
    <property type="match status" value="1"/>
</dbReference>
<dbReference type="GO" id="GO:0003676">
    <property type="term" value="F:nucleic acid binding"/>
    <property type="evidence" value="ECO:0007669"/>
    <property type="project" value="InterPro"/>
</dbReference>
<evidence type="ECO:0000313" key="4">
    <source>
        <dbReference type="Proteomes" id="UP000265200"/>
    </source>
</evidence>
<feature type="region of interest" description="Disordered" evidence="1">
    <location>
        <begin position="233"/>
        <end position="278"/>
    </location>
</feature>
<proteinExistence type="predicted"/>
<dbReference type="Proteomes" id="UP000265200">
    <property type="component" value="Chromosome 15"/>
</dbReference>
<feature type="compositionally biased region" description="Polar residues" evidence="1">
    <location>
        <begin position="244"/>
        <end position="256"/>
    </location>
</feature>
<organism evidence="3 4">
    <name type="scientific">Oryzias latipes</name>
    <name type="common">Japanese rice fish</name>
    <name type="synonym">Japanese killifish</name>
    <dbReference type="NCBI Taxonomy" id="8090"/>
    <lineage>
        <taxon>Eukaryota</taxon>
        <taxon>Metazoa</taxon>
        <taxon>Chordata</taxon>
        <taxon>Craniata</taxon>
        <taxon>Vertebrata</taxon>
        <taxon>Euteleostomi</taxon>
        <taxon>Actinopterygii</taxon>
        <taxon>Neopterygii</taxon>
        <taxon>Teleostei</taxon>
        <taxon>Neoteleostei</taxon>
        <taxon>Acanthomorphata</taxon>
        <taxon>Ovalentaria</taxon>
        <taxon>Atherinomorphae</taxon>
        <taxon>Beloniformes</taxon>
        <taxon>Adrianichthyidae</taxon>
        <taxon>Oryziinae</taxon>
        <taxon>Oryzias</taxon>
    </lineage>
</organism>
<dbReference type="Ensembl" id="ENSORLT00015015645.1">
    <property type="protein sequence ID" value="ENSORLP00015009366.1"/>
    <property type="gene ID" value="ENSORLG00015000643.1"/>
</dbReference>
<feature type="domain" description="Retrotransposon gag" evidence="2">
    <location>
        <begin position="109"/>
        <end position="199"/>
    </location>
</feature>